<evidence type="ECO:0000313" key="2">
    <source>
        <dbReference type="EMBL" id="GEO41414.1"/>
    </source>
</evidence>
<dbReference type="InterPro" id="IPR002716">
    <property type="entry name" value="PIN_dom"/>
</dbReference>
<dbReference type="OrthoDB" id="5243920at2"/>
<protein>
    <submittedName>
        <fullName evidence="2">PIN domain-containing protein</fullName>
    </submittedName>
</protein>
<evidence type="ECO:0000313" key="3">
    <source>
        <dbReference type="Proteomes" id="UP000321523"/>
    </source>
</evidence>
<name>A0A512DY74_9PROT</name>
<comment type="caution">
    <text evidence="2">The sequence shown here is derived from an EMBL/GenBank/DDBJ whole genome shotgun (WGS) entry which is preliminary data.</text>
</comment>
<sequence>MRLILDTATMVAAIRSDAGASRRLLVAGLEQRLTLLASVPLMIEYEAVMTRPGHLDAARLSVDDMNAVLDAVAAVAEPVRLAFLWRPAVRDPDDDMVLEAAVNGQADAIVTFNVRDFRGSAEGFGIRVLTPGEAVRFLEGQS</sequence>
<dbReference type="AlphaFoldDB" id="A0A512DY74"/>
<evidence type="ECO:0000259" key="1">
    <source>
        <dbReference type="Pfam" id="PF13470"/>
    </source>
</evidence>
<feature type="domain" description="PIN" evidence="1">
    <location>
        <begin position="2"/>
        <end position="115"/>
    </location>
</feature>
<dbReference type="EMBL" id="BJYZ01000028">
    <property type="protein sequence ID" value="GEO41414.1"/>
    <property type="molecule type" value="Genomic_DNA"/>
</dbReference>
<dbReference type="SUPFAM" id="SSF88723">
    <property type="entry name" value="PIN domain-like"/>
    <property type="match status" value="1"/>
</dbReference>
<dbReference type="NCBIfam" id="TIGR00305">
    <property type="entry name" value="putative toxin-antitoxin system toxin component, PIN family"/>
    <property type="match status" value="1"/>
</dbReference>
<dbReference type="PANTHER" id="PTHR34610:SF3">
    <property type="entry name" value="SSL7007 PROTEIN"/>
    <property type="match status" value="1"/>
</dbReference>
<dbReference type="InterPro" id="IPR002850">
    <property type="entry name" value="PIN_toxin-like"/>
</dbReference>
<dbReference type="InterPro" id="IPR029060">
    <property type="entry name" value="PIN-like_dom_sf"/>
</dbReference>
<organism evidence="2 3">
    <name type="scientific">Skermanella aerolata</name>
    <dbReference type="NCBI Taxonomy" id="393310"/>
    <lineage>
        <taxon>Bacteria</taxon>
        <taxon>Pseudomonadati</taxon>
        <taxon>Pseudomonadota</taxon>
        <taxon>Alphaproteobacteria</taxon>
        <taxon>Rhodospirillales</taxon>
        <taxon>Azospirillaceae</taxon>
        <taxon>Skermanella</taxon>
    </lineage>
</organism>
<dbReference type="PANTHER" id="PTHR34610">
    <property type="entry name" value="SSL7007 PROTEIN"/>
    <property type="match status" value="1"/>
</dbReference>
<dbReference type="RefSeq" id="WP_044432377.1">
    <property type="nucleotide sequence ID" value="NZ_BJYZ01000028.1"/>
</dbReference>
<reference evidence="2 3" key="1">
    <citation type="submission" date="2019-07" db="EMBL/GenBank/DDBJ databases">
        <title>Whole genome shotgun sequence of Skermanella aerolata NBRC 106429.</title>
        <authorList>
            <person name="Hosoyama A."/>
            <person name="Uohara A."/>
            <person name="Ohji S."/>
            <person name="Ichikawa N."/>
        </authorList>
    </citation>
    <scope>NUCLEOTIDE SEQUENCE [LARGE SCALE GENOMIC DNA]</scope>
    <source>
        <strain evidence="2 3">NBRC 106429</strain>
    </source>
</reference>
<keyword evidence="3" id="KW-1185">Reference proteome</keyword>
<dbReference type="Proteomes" id="UP000321523">
    <property type="component" value="Unassembled WGS sequence"/>
</dbReference>
<accession>A0A512DY74</accession>
<dbReference type="Pfam" id="PF13470">
    <property type="entry name" value="PIN_3"/>
    <property type="match status" value="1"/>
</dbReference>
<proteinExistence type="predicted"/>
<gene>
    <name evidence="2" type="ORF">SAE02_55620</name>
</gene>